<comment type="caution">
    <text evidence="1">The sequence shown here is derived from an EMBL/GenBank/DDBJ whole genome shotgun (WGS) entry which is preliminary data.</text>
</comment>
<gene>
    <name evidence="1" type="ORF">LK09_17090</name>
</gene>
<dbReference type="Proteomes" id="UP000031030">
    <property type="component" value="Unassembled WGS sequence"/>
</dbReference>
<dbReference type="Pfam" id="PF20317">
    <property type="entry name" value="HTH_60"/>
    <property type="match status" value="1"/>
</dbReference>
<dbReference type="OrthoDB" id="5070978at2"/>
<reference evidence="1 2" key="1">
    <citation type="submission" date="2014-11" db="EMBL/GenBank/DDBJ databases">
        <title>Genome sequence of Microbacterium mangrovi MUSC 115(T).</title>
        <authorList>
            <person name="Lee L.-H."/>
        </authorList>
    </citation>
    <scope>NUCLEOTIDE SEQUENCE [LARGE SCALE GENOMIC DNA]</scope>
    <source>
        <strain evidence="1 2">MUSC 115</strain>
    </source>
</reference>
<name>A0A0B2A3A3_9MICO</name>
<proteinExistence type="predicted"/>
<evidence type="ECO:0000313" key="2">
    <source>
        <dbReference type="Proteomes" id="UP000031030"/>
    </source>
</evidence>
<dbReference type="InterPro" id="IPR046930">
    <property type="entry name" value="HTH_60"/>
</dbReference>
<dbReference type="EMBL" id="JTDK01000017">
    <property type="protein sequence ID" value="KHK96058.1"/>
    <property type="molecule type" value="Genomic_DNA"/>
</dbReference>
<protein>
    <submittedName>
        <fullName evidence="1">Uncharacterized protein</fullName>
    </submittedName>
</protein>
<sequence>MGSVDVIGELARLVAEDAVSEGALAAMTQIDAAKLHSTLAERRPPPGTMVAAGREAFAPGDSMRVSILAGLLTEGTTVGDDERLTSILESLTGEMCLTPENIARLTGLDPADVERGLADPRSLALEAKYALALRTSFLVNAINLVRAVPRSS</sequence>
<keyword evidence="2" id="KW-1185">Reference proteome</keyword>
<evidence type="ECO:0000313" key="1">
    <source>
        <dbReference type="EMBL" id="KHK96058.1"/>
    </source>
</evidence>
<dbReference type="AlphaFoldDB" id="A0A0B2A3A3"/>
<dbReference type="RefSeq" id="WP_039402266.1">
    <property type="nucleotide sequence ID" value="NZ_JTDK01000017.1"/>
</dbReference>
<organism evidence="1 2">
    <name type="scientific">Microbacterium mangrovi</name>
    <dbReference type="NCBI Taxonomy" id="1348253"/>
    <lineage>
        <taxon>Bacteria</taxon>
        <taxon>Bacillati</taxon>
        <taxon>Actinomycetota</taxon>
        <taxon>Actinomycetes</taxon>
        <taxon>Micrococcales</taxon>
        <taxon>Microbacteriaceae</taxon>
        <taxon>Microbacterium</taxon>
    </lineage>
</organism>
<dbReference type="STRING" id="1348253.LK09_17090"/>
<accession>A0A0B2A3A3</accession>